<dbReference type="Pfam" id="PF01494">
    <property type="entry name" value="FAD_binding_3"/>
    <property type="match status" value="1"/>
</dbReference>
<sequence>MDLRVTVVGAGIGGMATSLLLARAGASVVLLERVGEVAAVGAGLLLQANGLAVLSGLGLDEELRAGGFLSAGVPVRAADGTVISSLPVPDFGEGLDRVLAVRRSAVHEALLAAVQASPGVELRLGVEVGGRESFDTDVVVGADGVASAVRSGGDFGARVRPTGAVYLRGLVPLAGDGFAGEYWTPSGLFGGAPVDATTQYFYASATAPAVRAAVTARDLSALGRAWAAALPAAATAFDAVGSFDDLLVNEVVRVDCARWADGRRVLLGDAAHAMAPNAGQGANSALVDAAVLAYVLERAATVEAALAAYTARRRPRVRRVQDAADRLAQLAHWHGRTTTRVRDGLLRFVDRRAGLADRLVRSTLQEDPAALRGLVRGLDLRSA</sequence>
<evidence type="ECO:0000259" key="3">
    <source>
        <dbReference type="Pfam" id="PF01494"/>
    </source>
</evidence>
<dbReference type="Gene3D" id="3.50.50.60">
    <property type="entry name" value="FAD/NAD(P)-binding domain"/>
    <property type="match status" value="1"/>
</dbReference>
<evidence type="ECO:0000313" key="5">
    <source>
        <dbReference type="Proteomes" id="UP000541969"/>
    </source>
</evidence>
<dbReference type="PRINTS" id="PR00420">
    <property type="entry name" value="RNGMNOXGNASE"/>
</dbReference>
<dbReference type="RefSeq" id="WP_179720862.1">
    <property type="nucleotide sequence ID" value="NZ_JACBZT010000001.1"/>
</dbReference>
<keyword evidence="1" id="KW-0560">Oxidoreductase</keyword>
<keyword evidence="5" id="KW-1185">Reference proteome</keyword>
<keyword evidence="2" id="KW-0503">Monooxygenase</keyword>
<dbReference type="AlphaFoldDB" id="A0A853CQ72"/>
<dbReference type="SUPFAM" id="SSF51905">
    <property type="entry name" value="FAD/NAD(P)-binding domain"/>
    <property type="match status" value="1"/>
</dbReference>
<dbReference type="Proteomes" id="UP000541969">
    <property type="component" value="Unassembled WGS sequence"/>
</dbReference>
<evidence type="ECO:0000313" key="4">
    <source>
        <dbReference type="EMBL" id="NYJ08348.1"/>
    </source>
</evidence>
<evidence type="ECO:0000256" key="2">
    <source>
        <dbReference type="ARBA" id="ARBA00023033"/>
    </source>
</evidence>
<dbReference type="InterPro" id="IPR002938">
    <property type="entry name" value="FAD-bd"/>
</dbReference>
<dbReference type="PANTHER" id="PTHR13789:SF309">
    <property type="entry name" value="PUTATIVE (AFU_ORTHOLOGUE AFUA_6G14510)-RELATED"/>
    <property type="match status" value="1"/>
</dbReference>
<reference evidence="4 5" key="1">
    <citation type="submission" date="2020-07" db="EMBL/GenBank/DDBJ databases">
        <title>Sequencing the genomes of 1000 actinobacteria strains.</title>
        <authorList>
            <person name="Klenk H.-P."/>
        </authorList>
    </citation>
    <scope>NUCLEOTIDE SEQUENCE [LARGE SCALE GENOMIC DNA]</scope>
    <source>
        <strain evidence="4 5">DSM 104001</strain>
    </source>
</reference>
<organism evidence="4 5">
    <name type="scientific">Petropleomorpha daqingensis</name>
    <dbReference type="NCBI Taxonomy" id="2026353"/>
    <lineage>
        <taxon>Bacteria</taxon>
        <taxon>Bacillati</taxon>
        <taxon>Actinomycetota</taxon>
        <taxon>Actinomycetes</taxon>
        <taxon>Geodermatophilales</taxon>
        <taxon>Geodermatophilaceae</taxon>
        <taxon>Petropleomorpha</taxon>
    </lineage>
</organism>
<protein>
    <submittedName>
        <fullName evidence="4">2-polyprenyl-6-methoxyphenol hydroxylase-like FAD-dependent oxidoreductase</fullName>
    </submittedName>
</protein>
<feature type="domain" description="FAD-binding" evidence="3">
    <location>
        <begin position="3"/>
        <end position="323"/>
    </location>
</feature>
<dbReference type="GO" id="GO:0004497">
    <property type="term" value="F:monooxygenase activity"/>
    <property type="evidence" value="ECO:0007669"/>
    <property type="project" value="UniProtKB-KW"/>
</dbReference>
<accession>A0A853CQ72</accession>
<proteinExistence type="predicted"/>
<gene>
    <name evidence="4" type="ORF">GGQ55_004626</name>
</gene>
<dbReference type="PANTHER" id="PTHR13789">
    <property type="entry name" value="MONOOXYGENASE"/>
    <property type="match status" value="1"/>
</dbReference>
<name>A0A853CQ72_9ACTN</name>
<evidence type="ECO:0000256" key="1">
    <source>
        <dbReference type="ARBA" id="ARBA00023002"/>
    </source>
</evidence>
<dbReference type="Gene3D" id="3.30.9.10">
    <property type="entry name" value="D-Amino Acid Oxidase, subunit A, domain 2"/>
    <property type="match status" value="1"/>
</dbReference>
<dbReference type="InterPro" id="IPR036188">
    <property type="entry name" value="FAD/NAD-bd_sf"/>
</dbReference>
<dbReference type="InterPro" id="IPR050493">
    <property type="entry name" value="FAD-dep_Monooxygenase_BioMet"/>
</dbReference>
<comment type="caution">
    <text evidence="4">The sequence shown here is derived from an EMBL/GenBank/DDBJ whole genome shotgun (WGS) entry which is preliminary data.</text>
</comment>
<dbReference type="EMBL" id="JACBZT010000001">
    <property type="protein sequence ID" value="NYJ08348.1"/>
    <property type="molecule type" value="Genomic_DNA"/>
</dbReference>
<dbReference type="GO" id="GO:0071949">
    <property type="term" value="F:FAD binding"/>
    <property type="evidence" value="ECO:0007669"/>
    <property type="project" value="InterPro"/>
</dbReference>